<dbReference type="PROSITE" id="PS01081">
    <property type="entry name" value="HTH_TETR_1"/>
    <property type="match status" value="1"/>
</dbReference>
<dbReference type="SUPFAM" id="SSF46689">
    <property type="entry name" value="Homeodomain-like"/>
    <property type="match status" value="1"/>
</dbReference>
<dbReference type="Proteomes" id="UP000272400">
    <property type="component" value="Unassembled WGS sequence"/>
</dbReference>
<dbReference type="AlphaFoldDB" id="A0A3N1D3B0"/>
<dbReference type="GO" id="GO:0003700">
    <property type="term" value="F:DNA-binding transcription factor activity"/>
    <property type="evidence" value="ECO:0007669"/>
    <property type="project" value="TreeGrafter"/>
</dbReference>
<protein>
    <submittedName>
        <fullName evidence="6">TetR family transcriptional regulator</fullName>
    </submittedName>
</protein>
<dbReference type="InterPro" id="IPR001647">
    <property type="entry name" value="HTH_TetR"/>
</dbReference>
<comment type="caution">
    <text evidence="6">The sequence shown here is derived from an EMBL/GenBank/DDBJ whole genome shotgun (WGS) entry which is preliminary data.</text>
</comment>
<keyword evidence="2 4" id="KW-0238">DNA-binding</keyword>
<evidence type="ECO:0000256" key="1">
    <source>
        <dbReference type="ARBA" id="ARBA00023015"/>
    </source>
</evidence>
<dbReference type="EMBL" id="RJKE01000001">
    <property type="protein sequence ID" value="ROO88027.1"/>
    <property type="molecule type" value="Genomic_DNA"/>
</dbReference>
<evidence type="ECO:0000313" key="6">
    <source>
        <dbReference type="EMBL" id="ROO88027.1"/>
    </source>
</evidence>
<proteinExistence type="predicted"/>
<dbReference type="InterPro" id="IPR009057">
    <property type="entry name" value="Homeodomain-like_sf"/>
</dbReference>
<dbReference type="InterPro" id="IPR050109">
    <property type="entry name" value="HTH-type_TetR-like_transc_reg"/>
</dbReference>
<evidence type="ECO:0000313" key="7">
    <source>
        <dbReference type="Proteomes" id="UP000272400"/>
    </source>
</evidence>
<feature type="domain" description="HTH tetR-type" evidence="5">
    <location>
        <begin position="5"/>
        <end position="65"/>
    </location>
</feature>
<dbReference type="InterPro" id="IPR023772">
    <property type="entry name" value="DNA-bd_HTH_TetR-type_CS"/>
</dbReference>
<evidence type="ECO:0000256" key="2">
    <source>
        <dbReference type="ARBA" id="ARBA00023125"/>
    </source>
</evidence>
<dbReference type="RefSeq" id="WP_148086115.1">
    <property type="nucleotide sequence ID" value="NZ_RJKE01000001.1"/>
</dbReference>
<dbReference type="PROSITE" id="PS50977">
    <property type="entry name" value="HTH_TETR_2"/>
    <property type="match status" value="1"/>
</dbReference>
<evidence type="ECO:0000256" key="4">
    <source>
        <dbReference type="PROSITE-ProRule" id="PRU00335"/>
    </source>
</evidence>
<keyword evidence="1" id="KW-0805">Transcription regulation</keyword>
<dbReference type="PRINTS" id="PR00455">
    <property type="entry name" value="HTHTETR"/>
</dbReference>
<dbReference type="Gene3D" id="1.10.357.10">
    <property type="entry name" value="Tetracycline Repressor, domain 2"/>
    <property type="match status" value="1"/>
</dbReference>
<name>A0A3N1D3B0_9ACTN</name>
<dbReference type="PANTHER" id="PTHR30055">
    <property type="entry name" value="HTH-TYPE TRANSCRIPTIONAL REGULATOR RUTR"/>
    <property type="match status" value="1"/>
</dbReference>
<evidence type="ECO:0000259" key="5">
    <source>
        <dbReference type="PROSITE" id="PS50977"/>
    </source>
</evidence>
<keyword evidence="3" id="KW-0804">Transcription</keyword>
<dbReference type="OrthoDB" id="6077212at2"/>
<reference evidence="6 7" key="1">
    <citation type="submission" date="2018-11" db="EMBL/GenBank/DDBJ databases">
        <title>Sequencing the genomes of 1000 actinobacteria strains.</title>
        <authorList>
            <person name="Klenk H.-P."/>
        </authorList>
    </citation>
    <scope>NUCLEOTIDE SEQUENCE [LARGE SCALE GENOMIC DNA]</scope>
    <source>
        <strain evidence="6 7">DSM 44254</strain>
    </source>
</reference>
<dbReference type="Pfam" id="PF00440">
    <property type="entry name" value="TetR_N"/>
    <property type="match status" value="1"/>
</dbReference>
<gene>
    <name evidence="6" type="ORF">EDD29_5680</name>
</gene>
<feature type="DNA-binding region" description="H-T-H motif" evidence="4">
    <location>
        <begin position="28"/>
        <end position="47"/>
    </location>
</feature>
<sequence length="200" mass="21926">MTSSTGMSDKIIEGAMRAVARYGVRKFSMSDICEEAGISRGSLYRYFKSKEQVLEAVGDHVERAIRDTLVTAVDTNPEPAARLEVVLQAMLDYRTEHPATMQLIEAEPAFALELLTRQVGMLLSLVTDLLDPVLRDAPPIRDGSMTKRQLAEVFIRLVLSVYLIPTTGSEETAKRVAVMWQSMTAASAPAAKPGRKRAAG</sequence>
<accession>A0A3N1D3B0</accession>
<organism evidence="6 7">
    <name type="scientific">Actinocorallia herbida</name>
    <dbReference type="NCBI Taxonomy" id="58109"/>
    <lineage>
        <taxon>Bacteria</taxon>
        <taxon>Bacillati</taxon>
        <taxon>Actinomycetota</taxon>
        <taxon>Actinomycetes</taxon>
        <taxon>Streptosporangiales</taxon>
        <taxon>Thermomonosporaceae</taxon>
        <taxon>Actinocorallia</taxon>
    </lineage>
</organism>
<dbReference type="GO" id="GO:0000976">
    <property type="term" value="F:transcription cis-regulatory region binding"/>
    <property type="evidence" value="ECO:0007669"/>
    <property type="project" value="TreeGrafter"/>
</dbReference>
<evidence type="ECO:0000256" key="3">
    <source>
        <dbReference type="ARBA" id="ARBA00023163"/>
    </source>
</evidence>
<dbReference type="PANTHER" id="PTHR30055:SF234">
    <property type="entry name" value="HTH-TYPE TRANSCRIPTIONAL REGULATOR BETI"/>
    <property type="match status" value="1"/>
</dbReference>
<keyword evidence="7" id="KW-1185">Reference proteome</keyword>